<keyword evidence="2" id="KW-1185">Reference proteome</keyword>
<dbReference type="InterPro" id="IPR013955">
    <property type="entry name" value="Rep_factor-A_C"/>
</dbReference>
<sequence length="188" mass="21376">MWRYPEEQDLKEFVFSFALFLVLHKSLLTGRGNLKREMEEEEGSRERVTCAVLSIDHSNMHYRVCGVCERTLSTATLLCAFCNSSHSKRLFRILMSVATDTDVLTLVCFDRVATTLFGCSADHFFHFAKLHPFSEVTVSEILKGEMFTMTLSKPMNGNAQNLRLTSAIPLSSQFRPVFEVLKQCYGSP</sequence>
<accession>A0A8B8KKK5</accession>
<reference evidence="3" key="2">
    <citation type="submission" date="2025-08" db="UniProtKB">
        <authorList>
            <consortium name="RefSeq"/>
        </authorList>
    </citation>
    <scope>IDENTIFICATION</scope>
    <source>
        <tissue evidence="3">Young leaves</tissue>
    </source>
</reference>
<dbReference type="GeneID" id="113855945"/>
<evidence type="ECO:0000313" key="2">
    <source>
        <dbReference type="Proteomes" id="UP000694853"/>
    </source>
</evidence>
<evidence type="ECO:0000259" key="1">
    <source>
        <dbReference type="Pfam" id="PF08646"/>
    </source>
</evidence>
<dbReference type="InterPro" id="IPR012340">
    <property type="entry name" value="NA-bd_OB-fold"/>
</dbReference>
<proteinExistence type="predicted"/>
<organism evidence="2 3">
    <name type="scientific">Abrus precatorius</name>
    <name type="common">Indian licorice</name>
    <name type="synonym">Glycine abrus</name>
    <dbReference type="NCBI Taxonomy" id="3816"/>
    <lineage>
        <taxon>Eukaryota</taxon>
        <taxon>Viridiplantae</taxon>
        <taxon>Streptophyta</taxon>
        <taxon>Embryophyta</taxon>
        <taxon>Tracheophyta</taxon>
        <taxon>Spermatophyta</taxon>
        <taxon>Magnoliopsida</taxon>
        <taxon>eudicotyledons</taxon>
        <taxon>Gunneridae</taxon>
        <taxon>Pentapetalae</taxon>
        <taxon>rosids</taxon>
        <taxon>fabids</taxon>
        <taxon>Fabales</taxon>
        <taxon>Fabaceae</taxon>
        <taxon>Papilionoideae</taxon>
        <taxon>50 kb inversion clade</taxon>
        <taxon>NPAAA clade</taxon>
        <taxon>indigoferoid/millettioid clade</taxon>
        <taxon>Abreae</taxon>
        <taxon>Abrus</taxon>
    </lineage>
</organism>
<dbReference type="AlphaFoldDB" id="A0A8B8KKK5"/>
<dbReference type="Pfam" id="PF08646">
    <property type="entry name" value="Rep_fac-A_C"/>
    <property type="match status" value="1"/>
</dbReference>
<gene>
    <name evidence="3" type="primary">LOC113855945</name>
</gene>
<evidence type="ECO:0000313" key="3">
    <source>
        <dbReference type="RefSeq" id="XP_027343374.1"/>
    </source>
</evidence>
<reference evidence="2" key="1">
    <citation type="journal article" date="2019" name="Toxins">
        <title>Detection of Abrin-Like and Prepropulchellin-Like Toxin Genes and Transcripts Using Whole Genome Sequencing and Full-Length Transcript Sequencing of Abrus precatorius.</title>
        <authorList>
            <person name="Hovde B.T."/>
            <person name="Daligault H.E."/>
            <person name="Hanschen E.R."/>
            <person name="Kunde Y.A."/>
            <person name="Johnson M.B."/>
            <person name="Starkenburg S.R."/>
            <person name="Johnson S.L."/>
        </authorList>
    </citation>
    <scope>NUCLEOTIDE SEQUENCE [LARGE SCALE GENOMIC DNA]</scope>
</reference>
<feature type="domain" description="Replication factor A C-terminal" evidence="1">
    <location>
        <begin position="48"/>
        <end position="129"/>
    </location>
</feature>
<dbReference type="RefSeq" id="XP_027343374.1">
    <property type="nucleotide sequence ID" value="XM_027487573.1"/>
</dbReference>
<dbReference type="Gene3D" id="2.40.50.140">
    <property type="entry name" value="Nucleic acid-binding proteins"/>
    <property type="match status" value="1"/>
</dbReference>
<dbReference type="Proteomes" id="UP000694853">
    <property type="component" value="Unplaced"/>
</dbReference>
<protein>
    <submittedName>
        <fullName evidence="3">Uncharacterized protein LOC113855945</fullName>
    </submittedName>
</protein>
<dbReference type="SUPFAM" id="SSF50249">
    <property type="entry name" value="Nucleic acid-binding proteins"/>
    <property type="match status" value="1"/>
</dbReference>
<name>A0A8B8KKK5_ABRPR</name>
<dbReference type="OrthoDB" id="1922776at2759"/>
<dbReference type="KEGG" id="aprc:113855945"/>